<evidence type="ECO:0000313" key="2">
    <source>
        <dbReference type="Proteomes" id="UP000617979"/>
    </source>
</evidence>
<keyword evidence="2" id="KW-1185">Reference proteome</keyword>
<accession>A0ABQ1H384</accession>
<dbReference type="EMBL" id="BMEX01000020">
    <property type="protein sequence ID" value="GGA55923.1"/>
    <property type="molecule type" value="Genomic_DNA"/>
</dbReference>
<comment type="caution">
    <text evidence="1">The sequence shown here is derived from an EMBL/GenBank/DDBJ whole genome shotgun (WGS) entry which is preliminary data.</text>
</comment>
<dbReference type="Proteomes" id="UP000617979">
    <property type="component" value="Unassembled WGS sequence"/>
</dbReference>
<sequence>MVIGDQMELFIDTRFEPLEPNEMRRVLVRKGRSVRLAPTCIGNNPEAHI</sequence>
<protein>
    <submittedName>
        <fullName evidence="1">Uncharacterized protein</fullName>
    </submittedName>
</protein>
<organism evidence="1 2">
    <name type="scientific">Kroppenstedtia guangzhouensis</name>
    <dbReference type="NCBI Taxonomy" id="1274356"/>
    <lineage>
        <taxon>Bacteria</taxon>
        <taxon>Bacillati</taxon>
        <taxon>Bacillota</taxon>
        <taxon>Bacilli</taxon>
        <taxon>Bacillales</taxon>
        <taxon>Thermoactinomycetaceae</taxon>
        <taxon>Kroppenstedtia</taxon>
    </lineage>
</organism>
<reference evidence="2" key="1">
    <citation type="journal article" date="2019" name="Int. J. Syst. Evol. Microbiol.">
        <title>The Global Catalogue of Microorganisms (GCM) 10K type strain sequencing project: providing services to taxonomists for standard genome sequencing and annotation.</title>
        <authorList>
            <consortium name="The Broad Institute Genomics Platform"/>
            <consortium name="The Broad Institute Genome Sequencing Center for Infectious Disease"/>
            <person name="Wu L."/>
            <person name="Ma J."/>
        </authorList>
    </citation>
    <scope>NUCLEOTIDE SEQUENCE [LARGE SCALE GENOMIC DNA]</scope>
    <source>
        <strain evidence="2">CGMCC 1.12404</strain>
    </source>
</reference>
<evidence type="ECO:0000313" key="1">
    <source>
        <dbReference type="EMBL" id="GGA55923.1"/>
    </source>
</evidence>
<name>A0ABQ1H384_9BACL</name>
<gene>
    <name evidence="1" type="ORF">GCM10007416_31390</name>
</gene>
<proteinExistence type="predicted"/>